<evidence type="ECO:0000256" key="6">
    <source>
        <dbReference type="ARBA" id="ARBA00022777"/>
    </source>
</evidence>
<dbReference type="PANTHER" id="PTHR24356:SF418">
    <property type="entry name" value="SERINE_THREONINE-PROTEIN KINASE WARTS"/>
    <property type="match status" value="1"/>
</dbReference>
<dbReference type="Pfam" id="PF00069">
    <property type="entry name" value="Pkinase"/>
    <property type="match status" value="2"/>
</dbReference>
<evidence type="ECO:0000256" key="10">
    <source>
        <dbReference type="SAM" id="MobiDB-lite"/>
    </source>
</evidence>
<gene>
    <name evidence="12" type="primary">LATS1</name>
    <name evidence="12" type="ORF">Ciccas_001716</name>
</gene>
<dbReference type="InterPro" id="IPR017892">
    <property type="entry name" value="Pkinase_C"/>
</dbReference>
<dbReference type="GO" id="GO:0007010">
    <property type="term" value="P:cytoskeleton organization"/>
    <property type="evidence" value="ECO:0007669"/>
    <property type="project" value="UniProtKB-ARBA"/>
</dbReference>
<reference evidence="12 13" key="1">
    <citation type="submission" date="2024-11" db="EMBL/GenBank/DDBJ databases">
        <title>Adaptive evolution of stress response genes in parasites aligns with host niche diversity.</title>
        <authorList>
            <person name="Hahn C."/>
            <person name="Resl P."/>
        </authorList>
    </citation>
    <scope>NUCLEOTIDE SEQUENCE [LARGE SCALE GENOMIC DNA]</scope>
    <source>
        <strain evidence="12">EGGRZ-B1_66</strain>
        <tissue evidence="12">Body</tissue>
    </source>
</reference>
<dbReference type="PANTHER" id="PTHR24356">
    <property type="entry name" value="SERINE/THREONINE-PROTEIN KINASE"/>
    <property type="match status" value="1"/>
</dbReference>
<evidence type="ECO:0000313" key="13">
    <source>
        <dbReference type="Proteomes" id="UP001626550"/>
    </source>
</evidence>
<evidence type="ECO:0000259" key="11">
    <source>
        <dbReference type="PROSITE" id="PS50011"/>
    </source>
</evidence>
<keyword evidence="2" id="KW-0723">Serine/threonine-protein kinase</keyword>
<feature type="domain" description="Protein kinase" evidence="11">
    <location>
        <begin position="1"/>
        <end position="216"/>
    </location>
</feature>
<keyword evidence="5" id="KW-0547">Nucleotide-binding</keyword>
<dbReference type="PROSITE" id="PS00108">
    <property type="entry name" value="PROTEIN_KINASE_ST"/>
    <property type="match status" value="1"/>
</dbReference>
<evidence type="ECO:0000256" key="3">
    <source>
        <dbReference type="ARBA" id="ARBA00022553"/>
    </source>
</evidence>
<dbReference type="SUPFAM" id="SSF56112">
    <property type="entry name" value="Protein kinase-like (PK-like)"/>
    <property type="match status" value="1"/>
</dbReference>
<feature type="region of interest" description="Disordered" evidence="10">
    <location>
        <begin position="77"/>
        <end position="102"/>
    </location>
</feature>
<dbReference type="EC" id="2.7.11.1" evidence="1"/>
<dbReference type="GO" id="GO:0005524">
    <property type="term" value="F:ATP binding"/>
    <property type="evidence" value="ECO:0007669"/>
    <property type="project" value="UniProtKB-KW"/>
</dbReference>
<dbReference type="InterPro" id="IPR000719">
    <property type="entry name" value="Prot_kinase_dom"/>
</dbReference>
<keyword evidence="6 12" id="KW-0418">Kinase</keyword>
<evidence type="ECO:0000256" key="4">
    <source>
        <dbReference type="ARBA" id="ARBA00022679"/>
    </source>
</evidence>
<sequence>MMSLLIKKGIFEEDLARFYTAELTLALDSVHSMGFIHRDIKPDNILITKEGHIKLTDFGLCTGFRWTHSSNYWDSDPAMGKKEDSQGSSKADSPKIHKTQMPVSTSLEAMNRRRAQSLVGTPNYIAPEILRRKDYDQSCDWWSVGVILYEMLVGQPPFLAQSAMDTQIRVVQWQKYLHVPGEPRLNKASADMMRRFMRDPNERLSNPDEIKAHPFFLGILPPNFGQLFFLHLNNENTSLIRNELDTSNFDAVEDDEGMEDLDEPTDLQMSTEGGRYKHGMNGSGQSNSSQLPFPNFTFKRFFDRDASSINN</sequence>
<keyword evidence="4" id="KW-0808">Transferase</keyword>
<evidence type="ECO:0000313" key="12">
    <source>
        <dbReference type="EMBL" id="KAL3319612.1"/>
    </source>
</evidence>
<dbReference type="GO" id="GO:0004674">
    <property type="term" value="F:protein serine/threonine kinase activity"/>
    <property type="evidence" value="ECO:0007669"/>
    <property type="project" value="UniProtKB-KW"/>
</dbReference>
<evidence type="ECO:0000256" key="7">
    <source>
        <dbReference type="ARBA" id="ARBA00022840"/>
    </source>
</evidence>
<comment type="catalytic activity">
    <reaction evidence="9">
        <text>L-seryl-[protein] + ATP = O-phospho-L-seryl-[protein] + ADP + H(+)</text>
        <dbReference type="Rhea" id="RHEA:17989"/>
        <dbReference type="Rhea" id="RHEA-COMP:9863"/>
        <dbReference type="Rhea" id="RHEA-COMP:11604"/>
        <dbReference type="ChEBI" id="CHEBI:15378"/>
        <dbReference type="ChEBI" id="CHEBI:29999"/>
        <dbReference type="ChEBI" id="CHEBI:30616"/>
        <dbReference type="ChEBI" id="CHEBI:83421"/>
        <dbReference type="ChEBI" id="CHEBI:456216"/>
        <dbReference type="EC" id="2.7.11.1"/>
    </reaction>
</comment>
<comment type="caution">
    <text evidence="12">The sequence shown here is derived from an EMBL/GenBank/DDBJ whole genome shotgun (WGS) entry which is preliminary data.</text>
</comment>
<organism evidence="12 13">
    <name type="scientific">Cichlidogyrus casuarinus</name>
    <dbReference type="NCBI Taxonomy" id="1844966"/>
    <lineage>
        <taxon>Eukaryota</taxon>
        <taxon>Metazoa</taxon>
        <taxon>Spiralia</taxon>
        <taxon>Lophotrochozoa</taxon>
        <taxon>Platyhelminthes</taxon>
        <taxon>Monogenea</taxon>
        <taxon>Monopisthocotylea</taxon>
        <taxon>Dactylogyridea</taxon>
        <taxon>Ancyrocephalidae</taxon>
        <taxon>Cichlidogyrus</taxon>
    </lineage>
</organism>
<dbReference type="Gene3D" id="1.10.510.10">
    <property type="entry name" value="Transferase(Phosphotransferase) domain 1"/>
    <property type="match status" value="1"/>
</dbReference>
<keyword evidence="3" id="KW-0597">Phosphoprotein</keyword>
<protein>
    <recommendedName>
        <fullName evidence="1">non-specific serine/threonine protein kinase</fullName>
        <ecNumber evidence="1">2.7.11.1</ecNumber>
    </recommendedName>
</protein>
<dbReference type="InterPro" id="IPR008271">
    <property type="entry name" value="Ser/Thr_kinase_AS"/>
</dbReference>
<evidence type="ECO:0000256" key="1">
    <source>
        <dbReference type="ARBA" id="ARBA00012513"/>
    </source>
</evidence>
<dbReference type="Pfam" id="PF00433">
    <property type="entry name" value="Pkinase_C"/>
    <property type="match status" value="1"/>
</dbReference>
<evidence type="ECO:0000256" key="8">
    <source>
        <dbReference type="ARBA" id="ARBA00047899"/>
    </source>
</evidence>
<name>A0ABD2QKC1_9PLAT</name>
<evidence type="ECO:0000256" key="2">
    <source>
        <dbReference type="ARBA" id="ARBA00022527"/>
    </source>
</evidence>
<accession>A0ABD2QKC1</accession>
<dbReference type="EMBL" id="JBJKFK010000119">
    <property type="protein sequence ID" value="KAL3319612.1"/>
    <property type="molecule type" value="Genomic_DNA"/>
</dbReference>
<evidence type="ECO:0000256" key="9">
    <source>
        <dbReference type="ARBA" id="ARBA00048679"/>
    </source>
</evidence>
<dbReference type="AlphaFoldDB" id="A0ABD2QKC1"/>
<keyword evidence="7" id="KW-0067">ATP-binding</keyword>
<dbReference type="InterPro" id="IPR011009">
    <property type="entry name" value="Kinase-like_dom_sf"/>
</dbReference>
<dbReference type="Proteomes" id="UP001626550">
    <property type="component" value="Unassembled WGS sequence"/>
</dbReference>
<dbReference type="SMART" id="SM00220">
    <property type="entry name" value="S_TKc"/>
    <property type="match status" value="1"/>
</dbReference>
<proteinExistence type="predicted"/>
<dbReference type="FunFam" id="1.10.510.10:FF:000024">
    <property type="entry name" value="Probable serine/threonine-protein kinase cot-1"/>
    <property type="match status" value="1"/>
</dbReference>
<evidence type="ECO:0000256" key="5">
    <source>
        <dbReference type="ARBA" id="ARBA00022741"/>
    </source>
</evidence>
<dbReference type="PROSITE" id="PS50011">
    <property type="entry name" value="PROTEIN_KINASE_DOM"/>
    <property type="match status" value="1"/>
</dbReference>
<dbReference type="InterPro" id="IPR050236">
    <property type="entry name" value="Ser_Thr_kinase_AGC"/>
</dbReference>
<keyword evidence="13" id="KW-1185">Reference proteome</keyword>
<comment type="catalytic activity">
    <reaction evidence="8">
        <text>L-threonyl-[protein] + ATP = O-phospho-L-threonyl-[protein] + ADP + H(+)</text>
        <dbReference type="Rhea" id="RHEA:46608"/>
        <dbReference type="Rhea" id="RHEA-COMP:11060"/>
        <dbReference type="Rhea" id="RHEA-COMP:11605"/>
        <dbReference type="ChEBI" id="CHEBI:15378"/>
        <dbReference type="ChEBI" id="CHEBI:30013"/>
        <dbReference type="ChEBI" id="CHEBI:30616"/>
        <dbReference type="ChEBI" id="CHEBI:61977"/>
        <dbReference type="ChEBI" id="CHEBI:456216"/>
        <dbReference type="EC" id="2.7.11.1"/>
    </reaction>
</comment>